<feature type="transmembrane region" description="Helical" evidence="1">
    <location>
        <begin position="12"/>
        <end position="33"/>
    </location>
</feature>
<evidence type="ECO:0000313" key="3">
    <source>
        <dbReference type="EMBL" id="TDL19117.1"/>
    </source>
</evidence>
<evidence type="ECO:0000256" key="1">
    <source>
        <dbReference type="SAM" id="Phobius"/>
    </source>
</evidence>
<protein>
    <recommendedName>
        <fullName evidence="2">DUF6534 domain-containing protein</fullName>
    </recommendedName>
</protein>
<keyword evidence="1" id="KW-0812">Transmembrane</keyword>
<dbReference type="InterPro" id="IPR045339">
    <property type="entry name" value="DUF6534"/>
</dbReference>
<feature type="transmembrane region" description="Helical" evidence="1">
    <location>
        <begin position="75"/>
        <end position="96"/>
    </location>
</feature>
<dbReference type="Proteomes" id="UP000294933">
    <property type="component" value="Unassembled WGS sequence"/>
</dbReference>
<evidence type="ECO:0000313" key="4">
    <source>
        <dbReference type="Proteomes" id="UP000294933"/>
    </source>
</evidence>
<dbReference type="PANTHER" id="PTHR40465:SF1">
    <property type="entry name" value="DUF6534 DOMAIN-CONTAINING PROTEIN"/>
    <property type="match status" value="1"/>
</dbReference>
<keyword evidence="4" id="KW-1185">Reference proteome</keyword>
<accession>A0A4Y7PUN4</accession>
<keyword evidence="1" id="KW-0472">Membrane</keyword>
<reference evidence="3 4" key="1">
    <citation type="submission" date="2018-06" db="EMBL/GenBank/DDBJ databases">
        <title>A transcriptomic atlas of mushroom development highlights an independent origin of complex multicellularity.</title>
        <authorList>
            <consortium name="DOE Joint Genome Institute"/>
            <person name="Krizsan K."/>
            <person name="Almasi E."/>
            <person name="Merenyi Z."/>
            <person name="Sahu N."/>
            <person name="Viragh M."/>
            <person name="Koszo T."/>
            <person name="Mondo S."/>
            <person name="Kiss B."/>
            <person name="Balint B."/>
            <person name="Kues U."/>
            <person name="Barry K."/>
            <person name="Hegedus J.C."/>
            <person name="Henrissat B."/>
            <person name="Johnson J."/>
            <person name="Lipzen A."/>
            <person name="Ohm R."/>
            <person name="Nagy I."/>
            <person name="Pangilinan J."/>
            <person name="Yan J."/>
            <person name="Xiong Y."/>
            <person name="Grigoriev I.V."/>
            <person name="Hibbett D.S."/>
            <person name="Nagy L.G."/>
        </authorList>
    </citation>
    <scope>NUCLEOTIDE SEQUENCE [LARGE SCALE GENOMIC DNA]</scope>
    <source>
        <strain evidence="3 4">SZMC22713</strain>
    </source>
</reference>
<dbReference type="STRING" id="50990.A0A4Y7PUN4"/>
<dbReference type="EMBL" id="ML170200">
    <property type="protein sequence ID" value="TDL19117.1"/>
    <property type="molecule type" value="Genomic_DNA"/>
</dbReference>
<feature type="transmembrane region" description="Helical" evidence="1">
    <location>
        <begin position="156"/>
        <end position="177"/>
    </location>
</feature>
<proteinExistence type="predicted"/>
<feature type="transmembrane region" description="Helical" evidence="1">
    <location>
        <begin position="183"/>
        <end position="203"/>
    </location>
</feature>
<keyword evidence="1" id="KW-1133">Transmembrane helix</keyword>
<dbReference type="PANTHER" id="PTHR40465">
    <property type="entry name" value="CHROMOSOME 1, WHOLE GENOME SHOTGUN SEQUENCE"/>
    <property type="match status" value="1"/>
</dbReference>
<dbReference type="Pfam" id="PF20152">
    <property type="entry name" value="DUF6534"/>
    <property type="match status" value="1"/>
</dbReference>
<gene>
    <name evidence="3" type="ORF">BD410DRAFT_806057</name>
</gene>
<sequence length="279" mass="31095">MSSLGPTFGAAFIGLIASAVMYGLTLLQTFHYYRGYPRDPSPLKWLLQTDASTTVALGVQLYFARRVYQLSKNKLLTAVIVAFAIIHFALGIYFTVESFIVKSFAAYKNFIWVTCVGLGSAAVADILIAVSMCYFLRKNRTGFAKTDTLITTLMTYSINTGLMTSVIASTSVILYSAMPNNLVWISVFWMLGKLYINSFLAMLNSRESLREIVHPSDGSVVQLSNIGRESYVAKRAYRYTTDARKARPPLEVSVQMSTEERIDYIPSMKDSKDKAHDVA</sequence>
<dbReference type="VEuPathDB" id="FungiDB:BD410DRAFT_806057"/>
<organism evidence="3 4">
    <name type="scientific">Rickenella mellea</name>
    <dbReference type="NCBI Taxonomy" id="50990"/>
    <lineage>
        <taxon>Eukaryota</taxon>
        <taxon>Fungi</taxon>
        <taxon>Dikarya</taxon>
        <taxon>Basidiomycota</taxon>
        <taxon>Agaricomycotina</taxon>
        <taxon>Agaricomycetes</taxon>
        <taxon>Hymenochaetales</taxon>
        <taxon>Rickenellaceae</taxon>
        <taxon>Rickenella</taxon>
    </lineage>
</organism>
<dbReference type="AlphaFoldDB" id="A0A4Y7PUN4"/>
<feature type="transmembrane region" description="Helical" evidence="1">
    <location>
        <begin position="111"/>
        <end position="136"/>
    </location>
</feature>
<dbReference type="OrthoDB" id="2738831at2759"/>
<feature type="domain" description="DUF6534" evidence="2">
    <location>
        <begin position="121"/>
        <end position="208"/>
    </location>
</feature>
<evidence type="ECO:0000259" key="2">
    <source>
        <dbReference type="Pfam" id="PF20152"/>
    </source>
</evidence>
<name>A0A4Y7PUN4_9AGAM</name>